<proteinExistence type="predicted"/>
<sequence>MKSIVYFIPLSLFLIGSSACSRSGDATMANPRSYGSVKVKPQQRANDKSRFKEQREKNNGTFGLGLADQSNNPYKFQTVKAPKKYKYSKPKGY</sequence>
<evidence type="ECO:0000313" key="3">
    <source>
        <dbReference type="EMBL" id="GAA4381634.1"/>
    </source>
</evidence>
<organism evidence="3 4">
    <name type="scientific">Hymenobacter koreensis</name>
    <dbReference type="NCBI Taxonomy" id="1084523"/>
    <lineage>
        <taxon>Bacteria</taxon>
        <taxon>Pseudomonadati</taxon>
        <taxon>Bacteroidota</taxon>
        <taxon>Cytophagia</taxon>
        <taxon>Cytophagales</taxon>
        <taxon>Hymenobacteraceae</taxon>
        <taxon>Hymenobacter</taxon>
    </lineage>
</organism>
<keyword evidence="4" id="KW-1185">Reference proteome</keyword>
<name>A0ABP8IZ69_9BACT</name>
<feature type="signal peptide" evidence="2">
    <location>
        <begin position="1"/>
        <end position="21"/>
    </location>
</feature>
<evidence type="ECO:0000256" key="1">
    <source>
        <dbReference type="SAM" id="MobiDB-lite"/>
    </source>
</evidence>
<dbReference type="Proteomes" id="UP001500454">
    <property type="component" value="Unassembled WGS sequence"/>
</dbReference>
<evidence type="ECO:0000256" key="2">
    <source>
        <dbReference type="SAM" id="SignalP"/>
    </source>
</evidence>
<comment type="caution">
    <text evidence="3">The sequence shown here is derived from an EMBL/GenBank/DDBJ whole genome shotgun (WGS) entry which is preliminary data.</text>
</comment>
<dbReference type="RefSeq" id="WP_345224003.1">
    <property type="nucleotide sequence ID" value="NZ_BAABHA010000004.1"/>
</dbReference>
<dbReference type="PROSITE" id="PS51257">
    <property type="entry name" value="PROKAR_LIPOPROTEIN"/>
    <property type="match status" value="1"/>
</dbReference>
<protein>
    <recommendedName>
        <fullName evidence="5">Lipoprotein</fullName>
    </recommendedName>
</protein>
<evidence type="ECO:0008006" key="5">
    <source>
        <dbReference type="Google" id="ProtNLM"/>
    </source>
</evidence>
<accession>A0ABP8IZ69</accession>
<reference evidence="4" key="1">
    <citation type="journal article" date="2019" name="Int. J. Syst. Evol. Microbiol.">
        <title>The Global Catalogue of Microorganisms (GCM) 10K type strain sequencing project: providing services to taxonomists for standard genome sequencing and annotation.</title>
        <authorList>
            <consortium name="The Broad Institute Genomics Platform"/>
            <consortium name="The Broad Institute Genome Sequencing Center for Infectious Disease"/>
            <person name="Wu L."/>
            <person name="Ma J."/>
        </authorList>
    </citation>
    <scope>NUCLEOTIDE SEQUENCE [LARGE SCALE GENOMIC DNA]</scope>
    <source>
        <strain evidence="4">JCM 17924</strain>
    </source>
</reference>
<dbReference type="EMBL" id="BAABHA010000004">
    <property type="protein sequence ID" value="GAA4381634.1"/>
    <property type="molecule type" value="Genomic_DNA"/>
</dbReference>
<evidence type="ECO:0000313" key="4">
    <source>
        <dbReference type="Proteomes" id="UP001500454"/>
    </source>
</evidence>
<feature type="compositionally biased region" description="Basic and acidic residues" evidence="1">
    <location>
        <begin position="45"/>
        <end position="58"/>
    </location>
</feature>
<feature type="chain" id="PRO_5045903232" description="Lipoprotein" evidence="2">
    <location>
        <begin position="22"/>
        <end position="93"/>
    </location>
</feature>
<feature type="region of interest" description="Disordered" evidence="1">
    <location>
        <begin position="26"/>
        <end position="75"/>
    </location>
</feature>
<gene>
    <name evidence="3" type="ORF">GCM10023186_21270</name>
</gene>
<keyword evidence="2" id="KW-0732">Signal</keyword>